<dbReference type="Pfam" id="PF13759">
    <property type="entry name" value="2OG-FeII_Oxy_5"/>
    <property type="match status" value="1"/>
</dbReference>
<dbReference type="NCBIfam" id="TIGR02466">
    <property type="entry name" value="TIGR02466 family protein"/>
    <property type="match status" value="1"/>
</dbReference>
<organism evidence="1 2">
    <name type="scientific">Marinomonas fungiae</name>
    <dbReference type="NCBI Taxonomy" id="1137284"/>
    <lineage>
        <taxon>Bacteria</taxon>
        <taxon>Pseudomonadati</taxon>
        <taxon>Pseudomonadota</taxon>
        <taxon>Gammaproteobacteria</taxon>
        <taxon>Oceanospirillales</taxon>
        <taxon>Oceanospirillaceae</taxon>
        <taxon>Marinomonas</taxon>
    </lineage>
</organism>
<dbReference type="Proteomes" id="UP000182769">
    <property type="component" value="Unassembled WGS sequence"/>
</dbReference>
<gene>
    <name evidence="1" type="ORF">Ga0061065_11193</name>
</gene>
<evidence type="ECO:0000313" key="2">
    <source>
        <dbReference type="Proteomes" id="UP000182769"/>
    </source>
</evidence>
<evidence type="ECO:0008006" key="3">
    <source>
        <dbReference type="Google" id="ProtNLM"/>
    </source>
</evidence>
<accession>A0A0K6IQZ1</accession>
<dbReference type="STRING" id="1137284.GCA_001418205_03033"/>
<reference evidence="2" key="1">
    <citation type="submission" date="2015-08" db="EMBL/GenBank/DDBJ databases">
        <authorList>
            <person name="Varghese N."/>
        </authorList>
    </citation>
    <scope>NUCLEOTIDE SEQUENCE [LARGE SCALE GENOMIC DNA]</scope>
    <source>
        <strain evidence="2">JCM 18476</strain>
    </source>
</reference>
<dbReference type="Gene3D" id="2.60.120.620">
    <property type="entry name" value="q2cbj1_9rhob like domain"/>
    <property type="match status" value="1"/>
</dbReference>
<dbReference type="AlphaFoldDB" id="A0A0K6IQZ1"/>
<keyword evidence="2" id="KW-1185">Reference proteome</keyword>
<sequence>MESPTIEAIEAWTTPLFVIELPDHEFLKDALLAHIYQRQQAQENAVDSEVAVLAKHNLSESRLDFLEDEVPEVMELRRVVEELIADVAFEVNHQHWPEDAEAYAHVIESWYHITQNGGYHDAHSHPNCSWCGIYYLDPGEANLEQRNGINRFYDPRVNAEHYADPGTAYLGGQGFWDFAPTEGQVVIFPSYLKHSALPYFGQKDRVVIAFNCVIELG</sequence>
<dbReference type="InterPro" id="IPR012668">
    <property type="entry name" value="CHP02466"/>
</dbReference>
<name>A0A0K6IQZ1_9GAMM</name>
<dbReference type="EMBL" id="CYHG01000011">
    <property type="protein sequence ID" value="CUB05516.1"/>
    <property type="molecule type" value="Genomic_DNA"/>
</dbReference>
<proteinExistence type="predicted"/>
<evidence type="ECO:0000313" key="1">
    <source>
        <dbReference type="EMBL" id="CUB05516.1"/>
    </source>
</evidence>
<protein>
    <recommendedName>
        <fullName evidence="3">2OG-Fe(II) oxygenase superfamily</fullName>
    </recommendedName>
</protein>